<dbReference type="STRING" id="649747.HMPREF0083_02977"/>
<protein>
    <submittedName>
        <fullName evidence="1">Uncharacterized protein</fullName>
    </submittedName>
</protein>
<dbReference type="InterPro" id="IPR036410">
    <property type="entry name" value="HSP_DnaJ_Cys-rich_dom_sf"/>
</dbReference>
<dbReference type="HOGENOM" id="CLU_3021775_0_0_9"/>
<accession>U1X1U8</accession>
<proteinExistence type="predicted"/>
<comment type="caution">
    <text evidence="1">The sequence shown here is derived from an EMBL/GenBank/DDBJ whole genome shotgun (WGS) entry which is preliminary data.</text>
</comment>
<dbReference type="Proteomes" id="UP000016511">
    <property type="component" value="Unassembled WGS sequence"/>
</dbReference>
<dbReference type="PATRIC" id="fig|649747.3.peg.2699"/>
<dbReference type="GeneID" id="92842158"/>
<gene>
    <name evidence="1" type="ORF">HMPREF0083_02977</name>
</gene>
<dbReference type="SUPFAM" id="SSF57938">
    <property type="entry name" value="DnaJ/Hsp40 cysteine-rich domain"/>
    <property type="match status" value="1"/>
</dbReference>
<organism evidence="1 2">
    <name type="scientific">Aneurinibacillus aneurinilyticus ATCC 12856</name>
    <dbReference type="NCBI Taxonomy" id="649747"/>
    <lineage>
        <taxon>Bacteria</taxon>
        <taxon>Bacillati</taxon>
        <taxon>Bacillota</taxon>
        <taxon>Bacilli</taxon>
        <taxon>Bacillales</taxon>
        <taxon>Paenibacillaceae</taxon>
        <taxon>Aneurinibacillus group</taxon>
        <taxon>Aneurinibacillus</taxon>
    </lineage>
</organism>
<evidence type="ECO:0000313" key="1">
    <source>
        <dbReference type="EMBL" id="ERI08940.1"/>
    </source>
</evidence>
<evidence type="ECO:0000313" key="2">
    <source>
        <dbReference type="Proteomes" id="UP000016511"/>
    </source>
</evidence>
<dbReference type="Gene3D" id="6.20.20.10">
    <property type="match status" value="1"/>
</dbReference>
<name>U1X1U8_ANEAE</name>
<sequence length="56" mass="6247">MNIKRQTCSLCNGEGRTGGHECPACDGKGYIEVIADSEKQIDPFWDKLKLSDEPDF</sequence>
<keyword evidence="2" id="KW-1185">Reference proteome</keyword>
<dbReference type="RefSeq" id="WP_021621788.1">
    <property type="nucleotide sequence ID" value="NZ_KE952790.1"/>
</dbReference>
<reference evidence="1 2" key="1">
    <citation type="submission" date="2013-08" db="EMBL/GenBank/DDBJ databases">
        <authorList>
            <person name="Weinstock G."/>
            <person name="Sodergren E."/>
            <person name="Wylie T."/>
            <person name="Fulton L."/>
            <person name="Fulton R."/>
            <person name="Fronick C."/>
            <person name="O'Laughlin M."/>
            <person name="Godfrey J."/>
            <person name="Miner T."/>
            <person name="Herter B."/>
            <person name="Appelbaum E."/>
            <person name="Cordes M."/>
            <person name="Lek S."/>
            <person name="Wollam A."/>
            <person name="Pepin K.H."/>
            <person name="Palsikar V.B."/>
            <person name="Mitreva M."/>
            <person name="Wilson R.K."/>
        </authorList>
    </citation>
    <scope>NUCLEOTIDE SEQUENCE [LARGE SCALE GENOMIC DNA]</scope>
    <source>
        <strain evidence="1 2">ATCC 12856</strain>
    </source>
</reference>
<dbReference type="AlphaFoldDB" id="U1X1U8"/>
<dbReference type="EMBL" id="AWSJ01000176">
    <property type="protein sequence ID" value="ERI08940.1"/>
    <property type="molecule type" value="Genomic_DNA"/>
</dbReference>